<dbReference type="CDD" id="cd01658">
    <property type="entry name" value="Ribosomal_L30"/>
    <property type="match status" value="1"/>
</dbReference>
<dbReference type="InterPro" id="IPR036919">
    <property type="entry name" value="Ribo_uL30_ferredoxin-like_sf"/>
</dbReference>
<dbReference type="GO" id="GO:0003735">
    <property type="term" value="F:structural constituent of ribosome"/>
    <property type="evidence" value="ECO:0007669"/>
    <property type="project" value="InterPro"/>
</dbReference>
<dbReference type="HAMAP" id="MF_01371_B">
    <property type="entry name" value="Ribosomal_uL30_B"/>
    <property type="match status" value="1"/>
</dbReference>
<dbReference type="InterPro" id="IPR005996">
    <property type="entry name" value="Ribosomal_uL30_bac-type"/>
</dbReference>
<dbReference type="Pfam" id="PF00327">
    <property type="entry name" value="Ribosomal_L30"/>
    <property type="match status" value="1"/>
</dbReference>
<evidence type="ECO:0000313" key="7">
    <source>
        <dbReference type="EMBL" id="ASV87049.1"/>
    </source>
</evidence>
<evidence type="ECO:0000313" key="8">
    <source>
        <dbReference type="Proteomes" id="UP000215256"/>
    </source>
</evidence>
<dbReference type="PIRSF" id="PIRSF002211">
    <property type="entry name" value="Ribosomal_L30_bac-type"/>
    <property type="match status" value="1"/>
</dbReference>
<gene>
    <name evidence="5 7" type="primary">rpmD</name>
    <name evidence="7" type="ORF">CES85_1358</name>
</gene>
<comment type="similarity">
    <text evidence="1 5">Belongs to the universal ribosomal protein uL30 family.</text>
</comment>
<dbReference type="GO" id="GO:0006412">
    <property type="term" value="P:translation"/>
    <property type="evidence" value="ECO:0007669"/>
    <property type="project" value="UniProtKB-UniRule"/>
</dbReference>
<dbReference type="SUPFAM" id="SSF55129">
    <property type="entry name" value="Ribosomal protein L30p/L7e"/>
    <property type="match status" value="1"/>
</dbReference>
<feature type="domain" description="Large ribosomal subunit protein uL30-like ferredoxin-like fold" evidence="6">
    <location>
        <begin position="11"/>
        <end position="60"/>
    </location>
</feature>
<accession>A0A248ULA3</accession>
<comment type="subunit">
    <text evidence="2 5">Part of the 50S ribosomal subunit.</text>
</comment>
<keyword evidence="4 5" id="KW-0687">Ribonucleoprotein</keyword>
<dbReference type="GO" id="GO:0022625">
    <property type="term" value="C:cytosolic large ribosomal subunit"/>
    <property type="evidence" value="ECO:0007669"/>
    <property type="project" value="TreeGrafter"/>
</dbReference>
<dbReference type="PANTHER" id="PTHR15892:SF2">
    <property type="entry name" value="LARGE RIBOSOMAL SUBUNIT PROTEIN UL30M"/>
    <property type="match status" value="1"/>
</dbReference>
<keyword evidence="3 5" id="KW-0689">Ribosomal protein</keyword>
<proteinExistence type="inferred from homology"/>
<dbReference type="NCBIfam" id="TIGR01308">
    <property type="entry name" value="rpmD_bact"/>
    <property type="match status" value="1"/>
</dbReference>
<dbReference type="AlphaFoldDB" id="A0A248ULA3"/>
<evidence type="ECO:0000259" key="6">
    <source>
        <dbReference type="Pfam" id="PF00327"/>
    </source>
</evidence>
<dbReference type="InterPro" id="IPR016082">
    <property type="entry name" value="Ribosomal_uL30_ferredoxin-like"/>
</dbReference>
<sequence length="66" mass="7406">MMAEKKGKTVTVEQIGSPIRRPAEQRATLIGLGLNKMHRRRTLEDTPSVRGMIAKVQHLVRVVDEA</sequence>
<protein>
    <recommendedName>
        <fullName evidence="5">Large ribosomal subunit protein uL30</fullName>
    </recommendedName>
</protein>
<evidence type="ECO:0000256" key="2">
    <source>
        <dbReference type="ARBA" id="ARBA00011838"/>
    </source>
</evidence>
<evidence type="ECO:0000256" key="3">
    <source>
        <dbReference type="ARBA" id="ARBA00022980"/>
    </source>
</evidence>
<dbReference type="EMBL" id="CP022604">
    <property type="protein sequence ID" value="ASV87049.1"/>
    <property type="molecule type" value="Genomic_DNA"/>
</dbReference>
<dbReference type="Gene3D" id="3.30.1390.20">
    <property type="entry name" value="Ribosomal protein L30, ferredoxin-like fold domain"/>
    <property type="match status" value="1"/>
</dbReference>
<dbReference type="Proteomes" id="UP000215256">
    <property type="component" value="Chromosome 1"/>
</dbReference>
<dbReference type="KEGG" id="och:CES85_1358"/>
<organism evidence="7 8">
    <name type="scientific">Ochrobactrum quorumnocens</name>
    <dbReference type="NCBI Taxonomy" id="271865"/>
    <lineage>
        <taxon>Bacteria</taxon>
        <taxon>Pseudomonadati</taxon>
        <taxon>Pseudomonadota</taxon>
        <taxon>Alphaproteobacteria</taxon>
        <taxon>Hyphomicrobiales</taxon>
        <taxon>Brucellaceae</taxon>
        <taxon>Brucella/Ochrobactrum group</taxon>
        <taxon>Ochrobactrum</taxon>
    </lineage>
</organism>
<name>A0A248ULA3_9HYPH</name>
<evidence type="ECO:0000256" key="5">
    <source>
        <dbReference type="HAMAP-Rule" id="MF_01371"/>
    </source>
</evidence>
<evidence type="ECO:0000256" key="4">
    <source>
        <dbReference type="ARBA" id="ARBA00023274"/>
    </source>
</evidence>
<reference evidence="7 8" key="1">
    <citation type="submission" date="2017-07" db="EMBL/GenBank/DDBJ databases">
        <title>Phylogenetic study on the rhizospheric bacterium Ochrobactrum sp. A44.</title>
        <authorList>
            <person name="Krzyzanowska D.M."/>
            <person name="Ossowicki A."/>
            <person name="Rajewska M."/>
            <person name="Maciag T."/>
            <person name="Kaczynski Z."/>
            <person name="Czerwicka M."/>
            <person name="Jafra S."/>
        </authorList>
    </citation>
    <scope>NUCLEOTIDE SEQUENCE [LARGE SCALE GENOMIC DNA]</scope>
    <source>
        <strain evidence="7 8">A44</strain>
    </source>
</reference>
<evidence type="ECO:0000256" key="1">
    <source>
        <dbReference type="ARBA" id="ARBA00007594"/>
    </source>
</evidence>
<dbReference type="PANTHER" id="PTHR15892">
    <property type="entry name" value="MITOCHONDRIAL RIBOSOMAL PROTEIN L30"/>
    <property type="match status" value="1"/>
</dbReference>